<sequence length="160" mass="17503">MNKFFSIIFIFILFTTSSSNLIPRQTNNFQVCDSGKTYPVTITKLTFTPNPIVVGQVLALELAGTTQVQIQQNTILQIQGIIFVPVFTYKVDFCNEVLGLNVPAGSQLCPIPAGNFDYNISVVIPNDPALKSLNGLRVRNTLLNPDGTELICLEGPVQIS</sequence>
<feature type="signal peptide" evidence="8">
    <location>
        <begin position="1"/>
        <end position="19"/>
    </location>
</feature>
<dbReference type="GO" id="GO:0032934">
    <property type="term" value="F:sterol binding"/>
    <property type="evidence" value="ECO:0007669"/>
    <property type="project" value="InterPro"/>
</dbReference>
<keyword evidence="11" id="KW-1185">Reference proteome</keyword>
<feature type="domain" description="MD-2-related lipid-recognition" evidence="9">
    <location>
        <begin position="29"/>
        <end position="157"/>
    </location>
</feature>
<reference evidence="10 11" key="1">
    <citation type="submission" date="2018-06" db="EMBL/GenBank/DDBJ databases">
        <title>Comparative genomics reveals the genomic features of Rhizophagus irregularis, R. cerebriforme, R. diaphanum and Gigaspora rosea, and their symbiotic lifestyle signature.</title>
        <authorList>
            <person name="Morin E."/>
            <person name="San Clemente H."/>
            <person name="Chen E.C.H."/>
            <person name="De La Providencia I."/>
            <person name="Hainaut M."/>
            <person name="Kuo A."/>
            <person name="Kohler A."/>
            <person name="Murat C."/>
            <person name="Tang N."/>
            <person name="Roy S."/>
            <person name="Loubradou J."/>
            <person name="Henrissat B."/>
            <person name="Grigoriev I.V."/>
            <person name="Corradi N."/>
            <person name="Roux C."/>
            <person name="Martin F.M."/>
        </authorList>
    </citation>
    <scope>NUCLEOTIDE SEQUENCE [LARGE SCALE GENOMIC DNA]</scope>
    <source>
        <strain evidence="10 11">DAOM 227022</strain>
    </source>
</reference>
<dbReference type="OrthoDB" id="6409159at2759"/>
<evidence type="ECO:0000256" key="7">
    <source>
        <dbReference type="ARBA" id="ARBA00023055"/>
    </source>
</evidence>
<dbReference type="Pfam" id="PF02221">
    <property type="entry name" value="E1_DerP2_DerF2"/>
    <property type="match status" value="1"/>
</dbReference>
<dbReference type="Proteomes" id="UP000265703">
    <property type="component" value="Unassembled WGS sequence"/>
</dbReference>
<dbReference type="PANTHER" id="PTHR11306">
    <property type="entry name" value="NIEMANN PICK TYPE C2 PROTEIN NPC2-RELATED"/>
    <property type="match status" value="1"/>
</dbReference>
<dbReference type="InterPro" id="IPR003172">
    <property type="entry name" value="ML_dom"/>
</dbReference>
<dbReference type="AlphaFoldDB" id="A0A397TJU3"/>
<comment type="function">
    <text evidence="1">Catalyzes the intermembrane transfer of phosphatidylglycerol and phosphatidylinositol.</text>
</comment>
<gene>
    <name evidence="10" type="ORF">C1645_801270</name>
</gene>
<evidence type="ECO:0000259" key="9">
    <source>
        <dbReference type="SMART" id="SM00737"/>
    </source>
</evidence>
<evidence type="ECO:0000256" key="8">
    <source>
        <dbReference type="SAM" id="SignalP"/>
    </source>
</evidence>
<keyword evidence="6 8" id="KW-0732">Signal</keyword>
<dbReference type="InterPro" id="IPR039670">
    <property type="entry name" value="NPC2-like"/>
</dbReference>
<keyword evidence="5" id="KW-0813">Transport</keyword>
<protein>
    <recommendedName>
        <fullName evidence="4">Phosphatidylglycerol/phosphatidylinositol transfer protein</fullName>
    </recommendedName>
</protein>
<dbReference type="InterPro" id="IPR036846">
    <property type="entry name" value="GM2-AP_sf"/>
</dbReference>
<evidence type="ECO:0000256" key="1">
    <source>
        <dbReference type="ARBA" id="ARBA00002053"/>
    </source>
</evidence>
<dbReference type="SUPFAM" id="SSF81296">
    <property type="entry name" value="E set domains"/>
    <property type="match status" value="1"/>
</dbReference>
<evidence type="ECO:0000256" key="5">
    <source>
        <dbReference type="ARBA" id="ARBA00022448"/>
    </source>
</evidence>
<comment type="caution">
    <text evidence="10">The sequence shown here is derived from an EMBL/GenBank/DDBJ whole genome shotgun (WGS) entry which is preliminary data.</text>
</comment>
<evidence type="ECO:0000256" key="4">
    <source>
        <dbReference type="ARBA" id="ARBA00016056"/>
    </source>
</evidence>
<dbReference type="InterPro" id="IPR014756">
    <property type="entry name" value="Ig_E-set"/>
</dbReference>
<accession>A0A397TJU3</accession>
<organism evidence="10 11">
    <name type="scientific">Glomus cerebriforme</name>
    <dbReference type="NCBI Taxonomy" id="658196"/>
    <lineage>
        <taxon>Eukaryota</taxon>
        <taxon>Fungi</taxon>
        <taxon>Fungi incertae sedis</taxon>
        <taxon>Mucoromycota</taxon>
        <taxon>Glomeromycotina</taxon>
        <taxon>Glomeromycetes</taxon>
        <taxon>Glomerales</taxon>
        <taxon>Glomeraceae</taxon>
        <taxon>Glomus</taxon>
    </lineage>
</organism>
<evidence type="ECO:0000313" key="10">
    <source>
        <dbReference type="EMBL" id="RIA98483.1"/>
    </source>
</evidence>
<evidence type="ECO:0000256" key="6">
    <source>
        <dbReference type="ARBA" id="ARBA00022729"/>
    </source>
</evidence>
<comment type="similarity">
    <text evidence="2">Belongs to the NPC2 family.</text>
</comment>
<name>A0A397TJU3_9GLOM</name>
<keyword evidence="7" id="KW-0445">Lipid transport</keyword>
<dbReference type="GO" id="GO:0015918">
    <property type="term" value="P:sterol transport"/>
    <property type="evidence" value="ECO:0007669"/>
    <property type="project" value="InterPro"/>
</dbReference>
<dbReference type="EMBL" id="QKYT01000015">
    <property type="protein sequence ID" value="RIA98483.1"/>
    <property type="molecule type" value="Genomic_DNA"/>
</dbReference>
<evidence type="ECO:0000256" key="2">
    <source>
        <dbReference type="ARBA" id="ARBA00006370"/>
    </source>
</evidence>
<proteinExistence type="inferred from homology"/>
<evidence type="ECO:0000313" key="11">
    <source>
        <dbReference type="Proteomes" id="UP000265703"/>
    </source>
</evidence>
<dbReference type="PANTHER" id="PTHR11306:SF0">
    <property type="entry name" value="PHOSPHATIDYLGLYCEROL_PHOSPHATIDYLINOSITOL TRANSFER PROTEIN"/>
    <property type="match status" value="1"/>
</dbReference>
<evidence type="ECO:0000256" key="3">
    <source>
        <dbReference type="ARBA" id="ARBA00011245"/>
    </source>
</evidence>
<feature type="chain" id="PRO_5017419399" description="Phosphatidylglycerol/phosphatidylinositol transfer protein" evidence="8">
    <location>
        <begin position="20"/>
        <end position="160"/>
    </location>
</feature>
<dbReference type="Gene3D" id="2.70.220.10">
    <property type="entry name" value="Ganglioside GM2 activator"/>
    <property type="match status" value="1"/>
</dbReference>
<dbReference type="SMART" id="SM00737">
    <property type="entry name" value="ML"/>
    <property type="match status" value="1"/>
</dbReference>
<comment type="subunit">
    <text evidence="3">Monomer.</text>
</comment>